<keyword evidence="4" id="KW-0732">Signal</keyword>
<keyword evidence="3" id="KW-0964">Secreted</keyword>
<accession>A0A0K0FQP8</accession>
<evidence type="ECO:0000256" key="2">
    <source>
        <dbReference type="ARBA" id="ARBA00010112"/>
    </source>
</evidence>
<keyword evidence="5" id="KW-1185">Reference proteome</keyword>
<comment type="subcellular location">
    <subcellularLocation>
        <location evidence="1">Secreted</location>
    </subcellularLocation>
</comment>
<organism evidence="5 6">
    <name type="scientific">Strongyloides venezuelensis</name>
    <name type="common">Threadworm</name>
    <dbReference type="NCBI Taxonomy" id="75913"/>
    <lineage>
        <taxon>Eukaryota</taxon>
        <taxon>Metazoa</taxon>
        <taxon>Ecdysozoa</taxon>
        <taxon>Nematoda</taxon>
        <taxon>Chromadorea</taxon>
        <taxon>Rhabditida</taxon>
        <taxon>Tylenchina</taxon>
        <taxon>Panagrolaimomorpha</taxon>
        <taxon>Strongyloidoidea</taxon>
        <taxon>Strongyloididae</taxon>
        <taxon>Strongyloides</taxon>
    </lineage>
</organism>
<dbReference type="WBParaSite" id="SVE_1197800.1">
    <property type="protein sequence ID" value="SVE_1197800.1"/>
    <property type="gene ID" value="SVE_1197800"/>
</dbReference>
<evidence type="ECO:0000313" key="6">
    <source>
        <dbReference type="WBParaSite" id="SVE_1197800.1"/>
    </source>
</evidence>
<reference evidence="6" key="2">
    <citation type="submission" date="2015-08" db="UniProtKB">
        <authorList>
            <consortium name="WormBaseParasite"/>
        </authorList>
    </citation>
    <scope>IDENTIFICATION</scope>
</reference>
<dbReference type="GO" id="GO:0009986">
    <property type="term" value="C:cell surface"/>
    <property type="evidence" value="ECO:0007669"/>
    <property type="project" value="InterPro"/>
</dbReference>
<dbReference type="PANTHER" id="PTHR21700">
    <property type="entry name" value="TRANSTHYRETIN-LIKE FAMILY PROTEIN-RELATED"/>
    <property type="match status" value="1"/>
</dbReference>
<dbReference type="AlphaFoldDB" id="A0A0K0FQP8"/>
<dbReference type="InterPro" id="IPR001534">
    <property type="entry name" value="Transthyretin-like"/>
</dbReference>
<evidence type="ECO:0000256" key="4">
    <source>
        <dbReference type="ARBA" id="ARBA00022729"/>
    </source>
</evidence>
<dbReference type="STRING" id="75913.A0A0K0FQP8"/>
<name>A0A0K0FQP8_STRVS</name>
<evidence type="ECO:0000256" key="1">
    <source>
        <dbReference type="ARBA" id="ARBA00004613"/>
    </source>
</evidence>
<sequence>MQIFGMRQQAVGVKGKLLCGSKPASGVKIKLWDEDEGITDMNGNFLLQGSTRELTSIDPVFKIYHDCDDSIIPGKRKVKLRIPNQYVYGGSTPKQPMDLGTLNLETIFAGEERDI</sequence>
<reference evidence="5" key="1">
    <citation type="submission" date="2014-07" db="EMBL/GenBank/DDBJ databases">
        <authorList>
            <person name="Martin A.A"/>
            <person name="De Silva N."/>
        </authorList>
    </citation>
    <scope>NUCLEOTIDE SEQUENCE</scope>
</reference>
<evidence type="ECO:0000256" key="3">
    <source>
        <dbReference type="ARBA" id="ARBA00022525"/>
    </source>
</evidence>
<comment type="similarity">
    <text evidence="2">Belongs to the nematode transthyretin-like family.</text>
</comment>
<dbReference type="Pfam" id="PF01060">
    <property type="entry name" value="TTR-52"/>
    <property type="match status" value="1"/>
</dbReference>
<dbReference type="GO" id="GO:0005576">
    <property type="term" value="C:extracellular region"/>
    <property type="evidence" value="ECO:0007669"/>
    <property type="project" value="UniProtKB-SubCell"/>
</dbReference>
<dbReference type="Proteomes" id="UP000035680">
    <property type="component" value="Unassembled WGS sequence"/>
</dbReference>
<dbReference type="InterPro" id="IPR038479">
    <property type="entry name" value="Transthyretin-like_sf"/>
</dbReference>
<dbReference type="Gene3D" id="2.60.40.3330">
    <property type="match status" value="1"/>
</dbReference>
<evidence type="ECO:0000313" key="5">
    <source>
        <dbReference type="Proteomes" id="UP000035680"/>
    </source>
</evidence>
<dbReference type="PANTHER" id="PTHR21700:SF126">
    <property type="entry name" value="TRANSTHYRETIN-LIKE FAMILY PROTEIN"/>
    <property type="match status" value="1"/>
</dbReference>
<protein>
    <submittedName>
        <fullName evidence="6">Transthyretin-like family protein</fullName>
    </submittedName>
</protein>
<proteinExistence type="inferred from homology"/>